<evidence type="ECO:0000313" key="2">
    <source>
        <dbReference type="EMBL" id="KAL0295281.1"/>
    </source>
</evidence>
<feature type="compositionally biased region" description="Basic and acidic residues" evidence="1">
    <location>
        <begin position="1"/>
        <end position="10"/>
    </location>
</feature>
<proteinExistence type="predicted"/>
<dbReference type="EMBL" id="JACGWK010000730">
    <property type="protein sequence ID" value="KAL0295281.1"/>
    <property type="molecule type" value="Genomic_DNA"/>
</dbReference>
<reference evidence="2" key="2">
    <citation type="journal article" date="2024" name="Plant">
        <title>Genomic evolution and insights into agronomic trait innovations of Sesamum species.</title>
        <authorList>
            <person name="Miao H."/>
            <person name="Wang L."/>
            <person name="Qu L."/>
            <person name="Liu H."/>
            <person name="Sun Y."/>
            <person name="Le M."/>
            <person name="Wang Q."/>
            <person name="Wei S."/>
            <person name="Zheng Y."/>
            <person name="Lin W."/>
            <person name="Duan Y."/>
            <person name="Cao H."/>
            <person name="Xiong S."/>
            <person name="Wang X."/>
            <person name="Wei L."/>
            <person name="Li C."/>
            <person name="Ma Q."/>
            <person name="Ju M."/>
            <person name="Zhao R."/>
            <person name="Li G."/>
            <person name="Mu C."/>
            <person name="Tian Q."/>
            <person name="Mei H."/>
            <person name="Zhang T."/>
            <person name="Gao T."/>
            <person name="Zhang H."/>
        </authorList>
    </citation>
    <scope>NUCLEOTIDE SEQUENCE</scope>
    <source>
        <strain evidence="2">G01</strain>
    </source>
</reference>
<feature type="compositionally biased region" description="Basic and acidic residues" evidence="1">
    <location>
        <begin position="23"/>
        <end position="35"/>
    </location>
</feature>
<sequence length="85" mass="9843">MHRSNSENLDRSAQANGRRRELRRSMTDDCRKIQDPAEDGDGWQLLVRGGRDEQRRIPTNSGGVHCSAAEVFERRRRIFSRGFVD</sequence>
<feature type="region of interest" description="Disordered" evidence="1">
    <location>
        <begin position="1"/>
        <end position="44"/>
    </location>
</feature>
<protein>
    <submittedName>
        <fullName evidence="2">Uncharacterized protein</fullName>
    </submittedName>
</protein>
<evidence type="ECO:0000256" key="1">
    <source>
        <dbReference type="SAM" id="MobiDB-lite"/>
    </source>
</evidence>
<dbReference type="AlphaFoldDB" id="A0AAW2JM30"/>
<organism evidence="2">
    <name type="scientific">Sesamum angustifolium</name>
    <dbReference type="NCBI Taxonomy" id="2727405"/>
    <lineage>
        <taxon>Eukaryota</taxon>
        <taxon>Viridiplantae</taxon>
        <taxon>Streptophyta</taxon>
        <taxon>Embryophyta</taxon>
        <taxon>Tracheophyta</taxon>
        <taxon>Spermatophyta</taxon>
        <taxon>Magnoliopsida</taxon>
        <taxon>eudicotyledons</taxon>
        <taxon>Gunneridae</taxon>
        <taxon>Pentapetalae</taxon>
        <taxon>asterids</taxon>
        <taxon>lamiids</taxon>
        <taxon>Lamiales</taxon>
        <taxon>Pedaliaceae</taxon>
        <taxon>Sesamum</taxon>
    </lineage>
</organism>
<accession>A0AAW2JM30</accession>
<reference evidence="2" key="1">
    <citation type="submission" date="2020-06" db="EMBL/GenBank/DDBJ databases">
        <authorList>
            <person name="Li T."/>
            <person name="Hu X."/>
            <person name="Zhang T."/>
            <person name="Song X."/>
            <person name="Zhang H."/>
            <person name="Dai N."/>
            <person name="Sheng W."/>
            <person name="Hou X."/>
            <person name="Wei L."/>
        </authorList>
    </citation>
    <scope>NUCLEOTIDE SEQUENCE</scope>
    <source>
        <strain evidence="2">G01</strain>
        <tissue evidence="2">Leaf</tissue>
    </source>
</reference>
<comment type="caution">
    <text evidence="2">The sequence shown here is derived from an EMBL/GenBank/DDBJ whole genome shotgun (WGS) entry which is preliminary data.</text>
</comment>
<name>A0AAW2JM30_9LAMI</name>
<gene>
    <name evidence="2" type="ORF">Sangu_2511500</name>
</gene>